<dbReference type="Gene3D" id="3.40.50.720">
    <property type="entry name" value="NAD(P)-binding Rossmann-like Domain"/>
    <property type="match status" value="1"/>
</dbReference>
<dbReference type="AlphaFoldDB" id="A0AAE0M4Y8"/>
<proteinExistence type="predicted"/>
<dbReference type="Proteomes" id="UP001283341">
    <property type="component" value="Unassembled WGS sequence"/>
</dbReference>
<dbReference type="InterPro" id="IPR036291">
    <property type="entry name" value="NAD(P)-bd_dom_sf"/>
</dbReference>
<sequence length="380" mass="42171">MQSSCLHDLSLGMPIPRKPVEEVMGLPEPCSGRLVLRTEPVSPVDLWKRPELGIHLAGTQQQQPMAFTTTMIKIKMLISLEHSYPLGGLTTSGRRLERHIERLKTAIVDTTFESYDKETGVWTSPFSTLQPMALTTTTISLKMLISTEATGHRRPHHGPRSRAAPCYLNDGQVGSGTRHAMSCVGTARQTLRMLYVAGADILDVIDAAAAINRTNPGTIKHFILSSVLGSQLNKLPSHACERPVEEALMESGLPYTILQPTFRMDMFPLQVVLNQKQTADDGGPIIVHKATWPPEIKISFITLRDQSEAVRVVVEERERHLYATYQLFSTPEPIPYAEFVRRAVEVAGKRVEVGYQEYEEAVAFYLGMMFWRGGEGGSGG</sequence>
<gene>
    <name evidence="1" type="ORF">B0H66DRAFT_591764</name>
</gene>
<comment type="caution">
    <text evidence="1">The sequence shown here is derived from an EMBL/GenBank/DDBJ whole genome shotgun (WGS) entry which is preliminary data.</text>
</comment>
<accession>A0AAE0M4Y8</accession>
<dbReference type="SUPFAM" id="SSF51735">
    <property type="entry name" value="NAD(P)-binding Rossmann-fold domains"/>
    <property type="match status" value="1"/>
</dbReference>
<organism evidence="1 2">
    <name type="scientific">Apodospora peruviana</name>
    <dbReference type="NCBI Taxonomy" id="516989"/>
    <lineage>
        <taxon>Eukaryota</taxon>
        <taxon>Fungi</taxon>
        <taxon>Dikarya</taxon>
        <taxon>Ascomycota</taxon>
        <taxon>Pezizomycotina</taxon>
        <taxon>Sordariomycetes</taxon>
        <taxon>Sordariomycetidae</taxon>
        <taxon>Sordariales</taxon>
        <taxon>Lasiosphaeriaceae</taxon>
        <taxon>Apodospora</taxon>
    </lineage>
</organism>
<evidence type="ECO:0000313" key="2">
    <source>
        <dbReference type="Proteomes" id="UP001283341"/>
    </source>
</evidence>
<dbReference type="Gene3D" id="3.90.25.10">
    <property type="entry name" value="UDP-galactose 4-epimerase, domain 1"/>
    <property type="match status" value="1"/>
</dbReference>
<reference evidence="1" key="1">
    <citation type="journal article" date="2023" name="Mol. Phylogenet. Evol.">
        <title>Genome-scale phylogeny and comparative genomics of the fungal order Sordariales.</title>
        <authorList>
            <person name="Hensen N."/>
            <person name="Bonometti L."/>
            <person name="Westerberg I."/>
            <person name="Brannstrom I.O."/>
            <person name="Guillou S."/>
            <person name="Cros-Aarteil S."/>
            <person name="Calhoun S."/>
            <person name="Haridas S."/>
            <person name="Kuo A."/>
            <person name="Mondo S."/>
            <person name="Pangilinan J."/>
            <person name="Riley R."/>
            <person name="LaButti K."/>
            <person name="Andreopoulos B."/>
            <person name="Lipzen A."/>
            <person name="Chen C."/>
            <person name="Yan M."/>
            <person name="Daum C."/>
            <person name="Ng V."/>
            <person name="Clum A."/>
            <person name="Steindorff A."/>
            <person name="Ohm R.A."/>
            <person name="Martin F."/>
            <person name="Silar P."/>
            <person name="Natvig D.O."/>
            <person name="Lalanne C."/>
            <person name="Gautier V."/>
            <person name="Ament-Velasquez S.L."/>
            <person name="Kruys A."/>
            <person name="Hutchinson M.I."/>
            <person name="Powell A.J."/>
            <person name="Barry K."/>
            <person name="Miller A.N."/>
            <person name="Grigoriev I.V."/>
            <person name="Debuchy R."/>
            <person name="Gladieux P."/>
            <person name="Hiltunen Thoren M."/>
            <person name="Johannesson H."/>
        </authorList>
    </citation>
    <scope>NUCLEOTIDE SEQUENCE</scope>
    <source>
        <strain evidence="1">CBS 118394</strain>
    </source>
</reference>
<name>A0AAE0M4Y8_9PEZI</name>
<evidence type="ECO:0008006" key="3">
    <source>
        <dbReference type="Google" id="ProtNLM"/>
    </source>
</evidence>
<evidence type="ECO:0000313" key="1">
    <source>
        <dbReference type="EMBL" id="KAK3319175.1"/>
    </source>
</evidence>
<keyword evidence="2" id="KW-1185">Reference proteome</keyword>
<reference evidence="1" key="2">
    <citation type="submission" date="2023-06" db="EMBL/GenBank/DDBJ databases">
        <authorList>
            <consortium name="Lawrence Berkeley National Laboratory"/>
            <person name="Haridas S."/>
            <person name="Hensen N."/>
            <person name="Bonometti L."/>
            <person name="Westerberg I."/>
            <person name="Brannstrom I.O."/>
            <person name="Guillou S."/>
            <person name="Cros-Aarteil S."/>
            <person name="Calhoun S."/>
            <person name="Kuo A."/>
            <person name="Mondo S."/>
            <person name="Pangilinan J."/>
            <person name="Riley R."/>
            <person name="Labutti K."/>
            <person name="Andreopoulos B."/>
            <person name="Lipzen A."/>
            <person name="Chen C."/>
            <person name="Yanf M."/>
            <person name="Daum C."/>
            <person name="Ng V."/>
            <person name="Clum A."/>
            <person name="Steindorff A."/>
            <person name="Ohm R."/>
            <person name="Martin F."/>
            <person name="Silar P."/>
            <person name="Natvig D."/>
            <person name="Lalanne C."/>
            <person name="Gautier V."/>
            <person name="Ament-Velasquez S.L."/>
            <person name="Kruys A."/>
            <person name="Hutchinson M.I."/>
            <person name="Powell A.J."/>
            <person name="Barry K."/>
            <person name="Miller A.N."/>
            <person name="Grigoriev I.V."/>
            <person name="Debuchy R."/>
            <person name="Gladieux P."/>
            <person name="Thoren M.H."/>
            <person name="Johannesson H."/>
        </authorList>
    </citation>
    <scope>NUCLEOTIDE SEQUENCE</scope>
    <source>
        <strain evidence="1">CBS 118394</strain>
    </source>
</reference>
<dbReference type="EMBL" id="JAUEDM010000004">
    <property type="protein sequence ID" value="KAK3319175.1"/>
    <property type="molecule type" value="Genomic_DNA"/>
</dbReference>
<protein>
    <recommendedName>
        <fullName evidence="3">NmrA-like domain-containing protein</fullName>
    </recommendedName>
</protein>